<dbReference type="EMBL" id="JALJOV010000786">
    <property type="protein sequence ID" value="KAK9861261.1"/>
    <property type="molecule type" value="Genomic_DNA"/>
</dbReference>
<dbReference type="InterPro" id="IPR005612">
    <property type="entry name" value="CCAAT-binding_factor"/>
</dbReference>
<gene>
    <name evidence="4" type="ORF">WJX84_003568</name>
</gene>
<dbReference type="GO" id="GO:0032040">
    <property type="term" value="C:small-subunit processome"/>
    <property type="evidence" value="ECO:0007669"/>
    <property type="project" value="TreeGrafter"/>
</dbReference>
<dbReference type="Pfam" id="PF03914">
    <property type="entry name" value="CBF"/>
    <property type="match status" value="1"/>
</dbReference>
<dbReference type="PANTHER" id="PTHR12455:SF0">
    <property type="entry name" value="NUCLEOLAR COMPLEX PROTEIN 4 HOMOLOG"/>
    <property type="match status" value="1"/>
</dbReference>
<evidence type="ECO:0000313" key="4">
    <source>
        <dbReference type="EMBL" id="KAK9861261.1"/>
    </source>
</evidence>
<reference evidence="4 5" key="1">
    <citation type="journal article" date="2024" name="Nat. Commun.">
        <title>Phylogenomics reveals the evolutionary origins of lichenization in chlorophyte algae.</title>
        <authorList>
            <person name="Puginier C."/>
            <person name="Libourel C."/>
            <person name="Otte J."/>
            <person name="Skaloud P."/>
            <person name="Haon M."/>
            <person name="Grisel S."/>
            <person name="Petersen M."/>
            <person name="Berrin J.G."/>
            <person name="Delaux P.M."/>
            <person name="Dal Grande F."/>
            <person name="Keller J."/>
        </authorList>
    </citation>
    <scope>NUCLEOTIDE SEQUENCE [LARGE SCALE GENOMIC DNA]</scope>
    <source>
        <strain evidence="4 5">SAG 2523</strain>
    </source>
</reference>
<proteinExistence type="inferred from homology"/>
<feature type="domain" description="CCAAT-binding factor" evidence="3">
    <location>
        <begin position="364"/>
        <end position="546"/>
    </location>
</feature>
<dbReference type="GO" id="GO:0042254">
    <property type="term" value="P:ribosome biogenesis"/>
    <property type="evidence" value="ECO:0007669"/>
    <property type="project" value="InterPro"/>
</dbReference>
<comment type="caution">
    <text evidence="4">The sequence shown here is derived from an EMBL/GenBank/DDBJ whole genome shotgun (WGS) entry which is preliminary data.</text>
</comment>
<evidence type="ECO:0000259" key="3">
    <source>
        <dbReference type="Pfam" id="PF03914"/>
    </source>
</evidence>
<dbReference type="PANTHER" id="PTHR12455">
    <property type="entry name" value="NUCLEOLAR COMPLEX PROTEIN 4"/>
    <property type="match status" value="1"/>
</dbReference>
<dbReference type="AlphaFoldDB" id="A0AAW1SWS3"/>
<dbReference type="InterPro" id="IPR027193">
    <property type="entry name" value="Noc4"/>
</dbReference>
<dbReference type="GO" id="GO:0030692">
    <property type="term" value="C:Noc4p-Nop14p complex"/>
    <property type="evidence" value="ECO:0007669"/>
    <property type="project" value="TreeGrafter"/>
</dbReference>
<evidence type="ECO:0000313" key="5">
    <source>
        <dbReference type="Proteomes" id="UP001485043"/>
    </source>
</evidence>
<organism evidence="4 5">
    <name type="scientific">Apatococcus fuscideae</name>
    <dbReference type="NCBI Taxonomy" id="2026836"/>
    <lineage>
        <taxon>Eukaryota</taxon>
        <taxon>Viridiplantae</taxon>
        <taxon>Chlorophyta</taxon>
        <taxon>core chlorophytes</taxon>
        <taxon>Trebouxiophyceae</taxon>
        <taxon>Chlorellales</taxon>
        <taxon>Chlorellaceae</taxon>
        <taxon>Apatococcus</taxon>
    </lineage>
</organism>
<protein>
    <recommendedName>
        <fullName evidence="3">CCAAT-binding factor domain-containing protein</fullName>
    </recommendedName>
</protein>
<feature type="region of interest" description="Disordered" evidence="2">
    <location>
        <begin position="470"/>
        <end position="526"/>
    </location>
</feature>
<accession>A0AAW1SWS3</accession>
<evidence type="ECO:0000256" key="2">
    <source>
        <dbReference type="SAM" id="MobiDB-lite"/>
    </source>
</evidence>
<name>A0AAW1SWS3_9CHLO</name>
<evidence type="ECO:0000256" key="1">
    <source>
        <dbReference type="ARBA" id="ARBA00007797"/>
    </source>
</evidence>
<feature type="compositionally biased region" description="Low complexity" evidence="2">
    <location>
        <begin position="499"/>
        <end position="508"/>
    </location>
</feature>
<sequence>MVQPRLTILQQLGDELLKQPLQKANNITLLLKSTAHTSSQDEVLVSIKQLQLFFLASLEREELVLSSKVQLRSILACIHACKKAAKTMFSTLLPEHHAAITKVEAKMAAPEEQHAAWLRTQYSSYLGKLQQLLISSPHPPVQVAAFVAGMEAARASSTRFHFNNHIFDSLLQAWLRNKHPSPEVSARLASKYLPHADVRFYLLRTIAAMAECMQSGSSSKGGPLPVASQNKKPQRSAVAMKLLDFLLQVGTPFPAGEMTSWCGAIEAGQTAMETKVPPAKKRRLDAEPGIKKAALEGAKWAKLSQQKRAFTDAWLAVLRLPLPLPDLRRALAHLPDSVIPYLAQPLLLSDFLTCSVDAGGLTGMLALHGIFILVTQHGLEYPHFFRRLYALLTPDIFTARHRARFLTLADIFLSSGLVPAYTAAAFAKRFARLSLTAPPAGAITCTGFVHNLLRRHPACQILLHRPSAGAGAKPATAPPAKPPGQADATDPGLTANGSPPAAAAAVPAGHDPYDESEPDPARSQALGSSLWEVESLRDHYCPQVAASVSLLDRDFSDPRKTLEISVSQYAAGSYAAIIKQELDTRLKKAPIAFHAQPVTALFSTTSAIAGFTF</sequence>
<comment type="similarity">
    <text evidence="1">Belongs to the CBF/MAK21 family.</text>
</comment>
<dbReference type="Proteomes" id="UP001485043">
    <property type="component" value="Unassembled WGS sequence"/>
</dbReference>
<keyword evidence="5" id="KW-1185">Reference proteome</keyword>